<comment type="subcellular location">
    <subcellularLocation>
        <location evidence="8">Cytoplasm</location>
    </subcellularLocation>
</comment>
<keyword evidence="6 8" id="KW-0067">ATP-binding</keyword>
<comment type="caution">
    <text evidence="10">The sequence shown here is derived from an EMBL/GenBank/DDBJ whole genome shotgun (WGS) entry which is preliminary data.</text>
</comment>
<keyword evidence="5 8" id="KW-0418">Kinase</keyword>
<keyword evidence="7 8" id="KW-0457">Lysine biosynthesis</keyword>
<dbReference type="GO" id="GO:0006526">
    <property type="term" value="P:L-arginine biosynthetic process"/>
    <property type="evidence" value="ECO:0007669"/>
    <property type="project" value="TreeGrafter"/>
</dbReference>
<organism evidence="10 11">
    <name type="scientific">Deinococcus ruber</name>
    <dbReference type="NCBI Taxonomy" id="1848197"/>
    <lineage>
        <taxon>Bacteria</taxon>
        <taxon>Thermotogati</taxon>
        <taxon>Deinococcota</taxon>
        <taxon>Deinococci</taxon>
        <taxon>Deinococcales</taxon>
        <taxon>Deinococcaceae</taxon>
        <taxon>Deinococcus</taxon>
    </lineage>
</organism>
<evidence type="ECO:0000259" key="9">
    <source>
        <dbReference type="Pfam" id="PF00696"/>
    </source>
</evidence>
<comment type="function">
    <text evidence="8">Catalyzes the phosphorylation of LysW-gamma-alpha-aminoadipate.</text>
</comment>
<sequence>MTQAADHPQAQAGEMVIVKVGGSAGIDYDAVCADIAALWKAGQRLILVHGGSGETNRVAEALGHPPKFVTSPSGYTSRFTDRQTLEIFEMVYCGKVNKGIVERLQRLGVNAVGLSGLDGRIFEGRHKDSVRAVENGKVKVLRGDHTGTVEKVNTELIELLLNAGYLPVLTPPAASYEGVAINVDGDRAAAALAVALKADALLLLSNVPGLLRNFPDESSLIASIPANDVESYLEFAQDRMKKKVLGAAEAVQGGVRRVVFGDARAGLPVSAALGGAGTVVS</sequence>
<dbReference type="NCBIfam" id="NF010659">
    <property type="entry name" value="PRK14058.1-1"/>
    <property type="match status" value="1"/>
</dbReference>
<dbReference type="InterPro" id="IPR004662">
    <property type="entry name" value="AcgluKinase_fam"/>
</dbReference>
<reference evidence="10" key="1">
    <citation type="journal article" date="2014" name="Int. J. Syst. Evol. Microbiol.">
        <title>Complete genome sequence of Corynebacterium casei LMG S-19264T (=DSM 44701T), isolated from a smear-ripened cheese.</title>
        <authorList>
            <consortium name="US DOE Joint Genome Institute (JGI-PGF)"/>
            <person name="Walter F."/>
            <person name="Albersmeier A."/>
            <person name="Kalinowski J."/>
            <person name="Ruckert C."/>
        </authorList>
    </citation>
    <scope>NUCLEOTIDE SEQUENCE</scope>
    <source>
        <strain evidence="10">JCM 31311</strain>
    </source>
</reference>
<accession>A0A918F3T2</accession>
<dbReference type="NCBIfam" id="NF010661">
    <property type="entry name" value="PRK14058.1-3"/>
    <property type="match status" value="1"/>
</dbReference>
<feature type="binding site" evidence="8">
    <location>
        <position position="182"/>
    </location>
    <ligand>
        <name>substrate</name>
    </ligand>
</feature>
<proteinExistence type="inferred from homology"/>
<keyword evidence="2 8" id="KW-0028">Amino-acid biosynthesis</keyword>
<evidence type="ECO:0000256" key="6">
    <source>
        <dbReference type="ARBA" id="ARBA00022840"/>
    </source>
</evidence>
<comment type="pathway">
    <text evidence="8">Amino-acid biosynthesis; L-lysine biosynthesis via AAA pathway; L-lysine from L-alpha-aminoadipate (Thermus route): step 2/5.</text>
</comment>
<keyword evidence="1 8" id="KW-0963">Cytoplasm</keyword>
<dbReference type="PANTHER" id="PTHR23342:SF20">
    <property type="entry name" value="[LYSW]-AMINOADIPATE KINASE"/>
    <property type="match status" value="1"/>
</dbReference>
<comment type="catalytic activity">
    <reaction evidence="8">
        <text>[amino-group carrier protein]-C-terminal-N-(1,4-dicarboxybutan-1-yl)-L-glutamine + ATP = [amino-group carrier protein]-C-terminal-N-(1-carboxy-5-phosphooxy-5-oxopentan-1-yl)-L-glutamine + ADP</text>
        <dbReference type="Rhea" id="RHEA:41944"/>
        <dbReference type="Rhea" id="RHEA-COMP:9694"/>
        <dbReference type="Rhea" id="RHEA-COMP:9712"/>
        <dbReference type="ChEBI" id="CHEBI:30616"/>
        <dbReference type="ChEBI" id="CHEBI:78499"/>
        <dbReference type="ChEBI" id="CHEBI:78503"/>
        <dbReference type="ChEBI" id="CHEBI:456216"/>
        <dbReference type="EC" id="2.7.2.17"/>
    </reaction>
</comment>
<reference evidence="10" key="2">
    <citation type="submission" date="2020-09" db="EMBL/GenBank/DDBJ databases">
        <authorList>
            <person name="Sun Q."/>
            <person name="Ohkuma M."/>
        </authorList>
    </citation>
    <scope>NUCLEOTIDE SEQUENCE</scope>
    <source>
        <strain evidence="10">JCM 31311</strain>
    </source>
</reference>
<comment type="caution">
    <text evidence="8">Lacks conserved residue(s) required for the propagation of feature annotation.</text>
</comment>
<evidence type="ECO:0000313" key="11">
    <source>
        <dbReference type="Proteomes" id="UP000603865"/>
    </source>
</evidence>
<evidence type="ECO:0000256" key="1">
    <source>
        <dbReference type="ARBA" id="ARBA00022490"/>
    </source>
</evidence>
<dbReference type="Gene3D" id="3.40.1160.10">
    <property type="entry name" value="Acetylglutamate kinase-like"/>
    <property type="match status" value="1"/>
</dbReference>
<dbReference type="SUPFAM" id="SSF53633">
    <property type="entry name" value="Carbamate kinase-like"/>
    <property type="match status" value="1"/>
</dbReference>
<feature type="site" description="Transition state stabilizer" evidence="8">
    <location>
        <position position="243"/>
    </location>
</feature>
<feature type="domain" description="Aspartate/glutamate/uridylate kinase" evidence="9">
    <location>
        <begin position="15"/>
        <end position="260"/>
    </location>
</feature>
<dbReference type="InterPro" id="IPR036393">
    <property type="entry name" value="AceGlu_kinase-like_sf"/>
</dbReference>
<keyword evidence="11" id="KW-1185">Reference proteome</keyword>
<dbReference type="InterPro" id="IPR001048">
    <property type="entry name" value="Asp/Glu/Uridylate_kinase"/>
</dbReference>
<dbReference type="InterPro" id="IPR037529">
    <property type="entry name" value="LysZ"/>
</dbReference>
<evidence type="ECO:0000256" key="3">
    <source>
        <dbReference type="ARBA" id="ARBA00022679"/>
    </source>
</evidence>
<dbReference type="AlphaFoldDB" id="A0A918F3T2"/>
<feature type="site" description="Transition state stabilizer" evidence="8">
    <location>
        <position position="19"/>
    </location>
</feature>
<dbReference type="CDD" id="cd04251">
    <property type="entry name" value="AAK_NAGK-UC"/>
    <property type="match status" value="1"/>
</dbReference>
<dbReference type="GO" id="GO:0019878">
    <property type="term" value="P:lysine biosynthetic process via aminoadipic acid"/>
    <property type="evidence" value="ECO:0007669"/>
    <property type="project" value="UniProtKB-UniRule"/>
</dbReference>
<dbReference type="EC" id="2.7.2.17" evidence="8"/>
<evidence type="ECO:0000256" key="7">
    <source>
        <dbReference type="ARBA" id="ARBA00023154"/>
    </source>
</evidence>
<evidence type="ECO:0000256" key="4">
    <source>
        <dbReference type="ARBA" id="ARBA00022741"/>
    </source>
</evidence>
<feature type="binding site" evidence="8">
    <location>
        <position position="78"/>
    </location>
    <ligand>
        <name>substrate</name>
    </ligand>
</feature>
<comment type="similarity">
    <text evidence="8">Belongs to the acetylglutamate kinase family. LysZ subfamily.</text>
</comment>
<evidence type="ECO:0000313" key="10">
    <source>
        <dbReference type="EMBL" id="GGR04796.1"/>
    </source>
</evidence>
<dbReference type="NCBIfam" id="TIGR00761">
    <property type="entry name" value="argB"/>
    <property type="match status" value="1"/>
</dbReference>
<evidence type="ECO:0000256" key="2">
    <source>
        <dbReference type="ARBA" id="ARBA00022605"/>
    </source>
</evidence>
<evidence type="ECO:0000256" key="8">
    <source>
        <dbReference type="HAMAP-Rule" id="MF_02082"/>
    </source>
</evidence>
<dbReference type="PANTHER" id="PTHR23342">
    <property type="entry name" value="N-ACETYLGLUTAMATE SYNTHASE"/>
    <property type="match status" value="1"/>
</dbReference>
<dbReference type="EMBL" id="BMQL01000007">
    <property type="protein sequence ID" value="GGR04796.1"/>
    <property type="molecule type" value="Genomic_DNA"/>
</dbReference>
<dbReference type="Proteomes" id="UP000603865">
    <property type="component" value="Unassembled WGS sequence"/>
</dbReference>
<dbReference type="HAMAP" id="MF_02082">
    <property type="entry name" value="LysZ"/>
    <property type="match status" value="1"/>
</dbReference>
<dbReference type="Pfam" id="PF00696">
    <property type="entry name" value="AA_kinase"/>
    <property type="match status" value="1"/>
</dbReference>
<dbReference type="GO" id="GO:0003991">
    <property type="term" value="F:acetylglutamate kinase activity"/>
    <property type="evidence" value="ECO:0007669"/>
    <property type="project" value="TreeGrafter"/>
</dbReference>
<evidence type="ECO:0000256" key="5">
    <source>
        <dbReference type="ARBA" id="ARBA00022777"/>
    </source>
</evidence>
<keyword evidence="3 8" id="KW-0808">Transferase</keyword>
<dbReference type="PIRSF" id="PIRSF000728">
    <property type="entry name" value="NAGK"/>
    <property type="match status" value="1"/>
</dbReference>
<keyword evidence="4 8" id="KW-0547">Nucleotide-binding</keyword>
<dbReference type="GO" id="GO:0005524">
    <property type="term" value="F:ATP binding"/>
    <property type="evidence" value="ECO:0007669"/>
    <property type="project" value="UniProtKB-KW"/>
</dbReference>
<gene>
    <name evidence="8" type="primary">lysZ</name>
    <name evidence="10" type="ORF">GCM10008957_17130</name>
</gene>
<dbReference type="PRINTS" id="PR00474">
    <property type="entry name" value="GLU5KINASE"/>
</dbReference>
<dbReference type="InterPro" id="IPR001057">
    <property type="entry name" value="Glu/AcGlu_kinase"/>
</dbReference>
<protein>
    <recommendedName>
        <fullName evidence="8">[LysW]-aminoadipate kinase</fullName>
        <ecNumber evidence="8">2.7.2.17</ecNumber>
    </recommendedName>
</protein>
<dbReference type="GO" id="GO:0005737">
    <property type="term" value="C:cytoplasm"/>
    <property type="evidence" value="ECO:0007669"/>
    <property type="project" value="UniProtKB-SubCell"/>
</dbReference>
<name>A0A918F3T2_9DEIO</name>